<evidence type="ECO:0008006" key="3">
    <source>
        <dbReference type="Google" id="ProtNLM"/>
    </source>
</evidence>
<dbReference type="SUPFAM" id="SSF143011">
    <property type="entry name" value="RelE-like"/>
    <property type="match status" value="1"/>
</dbReference>
<dbReference type="EMBL" id="SFCA01000194">
    <property type="protein sequence ID" value="TRT47273.1"/>
    <property type="molecule type" value="Genomic_DNA"/>
</dbReference>
<gene>
    <name evidence="1" type="ORF">EWV85_18300</name>
</gene>
<reference evidence="1 2" key="1">
    <citation type="submission" date="2019-01" db="EMBL/GenBank/DDBJ databases">
        <title>Coherence of Microcystis species and biogeography revealed through population genomics.</title>
        <authorList>
            <person name="Perez-Carrascal O.M."/>
            <person name="Terrat Y."/>
            <person name="Giani A."/>
            <person name="Fortin N."/>
            <person name="Tromas N."/>
            <person name="Shapiro B.J."/>
        </authorList>
    </citation>
    <scope>NUCLEOTIDE SEQUENCE [LARGE SCALE GENOMIC DNA]</scope>
    <source>
        <strain evidence="1">Ma_QC_C_20070703_M131</strain>
    </source>
</reference>
<sequence>MHFTTRRFWQCYDSLPEPIQQVADENYELLKADPSHPSLHFKKVGKYWSVRAGRGHRALGIEVERGILWFWIGTHAEYERLIKSQ</sequence>
<evidence type="ECO:0000313" key="1">
    <source>
        <dbReference type="EMBL" id="TRT47273.1"/>
    </source>
</evidence>
<dbReference type="AlphaFoldDB" id="A0A551XEU6"/>
<name>A0A551XEU6_MICAE</name>
<evidence type="ECO:0000313" key="2">
    <source>
        <dbReference type="Proteomes" id="UP000316443"/>
    </source>
</evidence>
<proteinExistence type="predicted"/>
<dbReference type="InterPro" id="IPR035093">
    <property type="entry name" value="RelE/ParE_toxin_dom_sf"/>
</dbReference>
<comment type="caution">
    <text evidence="1">The sequence shown here is derived from an EMBL/GenBank/DDBJ whole genome shotgun (WGS) entry which is preliminary data.</text>
</comment>
<accession>A0A551XEU6</accession>
<protein>
    <recommendedName>
        <fullName evidence="3">Type II toxin-antitoxin system HigB family toxin</fullName>
    </recommendedName>
</protein>
<dbReference type="Proteomes" id="UP000316443">
    <property type="component" value="Unassembled WGS sequence"/>
</dbReference>
<organism evidence="1 2">
    <name type="scientific">Microcystis aeruginosa Ma_QC_C_20070703_M131</name>
    <dbReference type="NCBI Taxonomy" id="2486263"/>
    <lineage>
        <taxon>Bacteria</taxon>
        <taxon>Bacillati</taxon>
        <taxon>Cyanobacteriota</taxon>
        <taxon>Cyanophyceae</taxon>
        <taxon>Oscillatoriophycideae</taxon>
        <taxon>Chroococcales</taxon>
        <taxon>Microcystaceae</taxon>
        <taxon>Microcystis</taxon>
    </lineage>
</organism>